<comment type="caution">
    <text evidence="2">The sequence shown here is derived from an EMBL/GenBank/DDBJ whole genome shotgun (WGS) entry which is preliminary data.</text>
</comment>
<gene>
    <name evidence="2" type="ORF">ACFOWX_01165</name>
</gene>
<dbReference type="InterPro" id="IPR040079">
    <property type="entry name" value="Glutathione_S-Trfase"/>
</dbReference>
<sequence>MTYTLITANRNYSSWSLRPWLLMKALGIGFEERFEPFTKDSNYDEFRSFSPTGQVPVLIDQDKTIYDSLGITLYLADRHEGIWPTAESARAWAQCAVAEMHGGFTALRNECTMNVGVRAKLRAQSPALTRDVARIKELWSEGLNRFGGPYLAGSDFSAVDAFFAPVAYRVRTYDLDVGDGGAAWADQIIAHPAMQDWEAQALAETWREVGHEEELAAFADVTADYRTASV</sequence>
<dbReference type="Pfam" id="PF13410">
    <property type="entry name" value="GST_C_2"/>
    <property type="match status" value="1"/>
</dbReference>
<name>A0ABV8RCT3_9SPHN</name>
<feature type="domain" description="GST N-terminal" evidence="1">
    <location>
        <begin position="1"/>
        <end position="83"/>
    </location>
</feature>
<dbReference type="SFLD" id="SFLDS00019">
    <property type="entry name" value="Glutathione_Transferase_(cytos"/>
    <property type="match status" value="1"/>
</dbReference>
<protein>
    <submittedName>
        <fullName evidence="2">Glutathione S-transferase family protein</fullName>
    </submittedName>
</protein>
<dbReference type="Pfam" id="PF13409">
    <property type="entry name" value="GST_N_2"/>
    <property type="match status" value="1"/>
</dbReference>
<dbReference type="CDD" id="cd03194">
    <property type="entry name" value="GST_C_3"/>
    <property type="match status" value="1"/>
</dbReference>
<evidence type="ECO:0000313" key="3">
    <source>
        <dbReference type="Proteomes" id="UP001595887"/>
    </source>
</evidence>
<accession>A0ABV8RCT3</accession>
<keyword evidence="3" id="KW-1185">Reference proteome</keyword>
<dbReference type="Gene3D" id="3.40.30.10">
    <property type="entry name" value="Glutaredoxin"/>
    <property type="match status" value="1"/>
</dbReference>
<dbReference type="InterPro" id="IPR036249">
    <property type="entry name" value="Thioredoxin-like_sf"/>
</dbReference>
<dbReference type="Gene3D" id="1.20.1050.10">
    <property type="match status" value="1"/>
</dbReference>
<dbReference type="CDD" id="cd03043">
    <property type="entry name" value="GST_N_1"/>
    <property type="match status" value="1"/>
</dbReference>
<reference evidence="3" key="1">
    <citation type="journal article" date="2019" name="Int. J. Syst. Evol. Microbiol.">
        <title>The Global Catalogue of Microorganisms (GCM) 10K type strain sequencing project: providing services to taxonomists for standard genome sequencing and annotation.</title>
        <authorList>
            <consortium name="The Broad Institute Genomics Platform"/>
            <consortium name="The Broad Institute Genome Sequencing Center for Infectious Disease"/>
            <person name="Wu L."/>
            <person name="Ma J."/>
        </authorList>
    </citation>
    <scope>NUCLEOTIDE SEQUENCE [LARGE SCALE GENOMIC DNA]</scope>
    <source>
        <strain evidence="3">CECT 8531</strain>
    </source>
</reference>
<dbReference type="EMBL" id="JBHSDH010000006">
    <property type="protein sequence ID" value="MFC4291023.1"/>
    <property type="molecule type" value="Genomic_DNA"/>
</dbReference>
<dbReference type="SUPFAM" id="SSF52833">
    <property type="entry name" value="Thioredoxin-like"/>
    <property type="match status" value="1"/>
</dbReference>
<dbReference type="SUPFAM" id="SSF47616">
    <property type="entry name" value="GST C-terminal domain-like"/>
    <property type="match status" value="1"/>
</dbReference>
<dbReference type="Proteomes" id="UP001595887">
    <property type="component" value="Unassembled WGS sequence"/>
</dbReference>
<dbReference type="PROSITE" id="PS50404">
    <property type="entry name" value="GST_NTER"/>
    <property type="match status" value="1"/>
</dbReference>
<dbReference type="PANTHER" id="PTHR42673">
    <property type="entry name" value="MALEYLACETOACETATE ISOMERASE"/>
    <property type="match status" value="1"/>
</dbReference>
<proteinExistence type="predicted"/>
<evidence type="ECO:0000313" key="2">
    <source>
        <dbReference type="EMBL" id="MFC4291023.1"/>
    </source>
</evidence>
<organism evidence="2 3">
    <name type="scientific">Sphingorhabdus arenilitoris</name>
    <dbReference type="NCBI Taxonomy" id="1490041"/>
    <lineage>
        <taxon>Bacteria</taxon>
        <taxon>Pseudomonadati</taxon>
        <taxon>Pseudomonadota</taxon>
        <taxon>Alphaproteobacteria</taxon>
        <taxon>Sphingomonadales</taxon>
        <taxon>Sphingomonadaceae</taxon>
        <taxon>Sphingorhabdus</taxon>
    </lineage>
</organism>
<dbReference type="InterPro" id="IPR004045">
    <property type="entry name" value="Glutathione_S-Trfase_N"/>
</dbReference>
<dbReference type="RefSeq" id="WP_381420621.1">
    <property type="nucleotide sequence ID" value="NZ_JBHSDH010000006.1"/>
</dbReference>
<evidence type="ECO:0000259" key="1">
    <source>
        <dbReference type="PROSITE" id="PS50404"/>
    </source>
</evidence>
<dbReference type="PANTHER" id="PTHR42673:SF4">
    <property type="entry name" value="MALEYLACETOACETATE ISOMERASE"/>
    <property type="match status" value="1"/>
</dbReference>
<dbReference type="InterPro" id="IPR036282">
    <property type="entry name" value="Glutathione-S-Trfase_C_sf"/>
</dbReference>